<feature type="domain" description="ABC transmembrane type-1" evidence="8">
    <location>
        <begin position="106"/>
        <end position="339"/>
    </location>
</feature>
<sequence>MKRARNGRGLPVIRYAARRTVLSALVALGVVVLTYLIARVVPSDPAGVWAGPRASAAERARIRAELGLDRPVAEQIVSYVAGVLRGDWGLSVLTHRPVLTDLLTLLPNSLQVVLAGLVIGLAVGLPAGLAAVRWHGRTPDRLVRSGALLSAAIPTFWLALLLQTLLASRLGLLPIAGSHDRAVLAAHPVTTVTGLPLLDAVLTGNGAAAADLFDHLLLPALVVASYPAAVVARMVRASLLDAAGEPHIQMVRSLGFPERTVLGRFALRLAWNPVLQLLALIFGYSLVNTFLVESVFDYPGLGRYAADAVQSLDTPAVVGVTLLVALLYLAANLAVDLAQAALDPRITLR</sequence>
<evidence type="ECO:0000256" key="2">
    <source>
        <dbReference type="ARBA" id="ARBA00022448"/>
    </source>
</evidence>
<feature type="transmembrane region" description="Helical" evidence="7">
    <location>
        <begin position="21"/>
        <end position="38"/>
    </location>
</feature>
<evidence type="ECO:0000313" key="10">
    <source>
        <dbReference type="Proteomes" id="UP000622166"/>
    </source>
</evidence>
<gene>
    <name evidence="9" type="primary">ddpB</name>
    <name evidence="9" type="ORF">GCM10010365_73820</name>
</gene>
<dbReference type="AlphaFoldDB" id="A0A918UX90"/>
<keyword evidence="10" id="KW-1185">Reference proteome</keyword>
<feature type="transmembrane region" description="Helical" evidence="7">
    <location>
        <begin position="274"/>
        <end position="296"/>
    </location>
</feature>
<dbReference type="PANTHER" id="PTHR43163:SF3">
    <property type="entry name" value="PEPTIDE ABC TRANSPORTER PERMEASE PROTEIN"/>
    <property type="match status" value="1"/>
</dbReference>
<feature type="transmembrane region" description="Helical" evidence="7">
    <location>
        <begin position="146"/>
        <end position="166"/>
    </location>
</feature>
<comment type="subcellular location">
    <subcellularLocation>
        <location evidence="1 7">Cell membrane</location>
        <topology evidence="1 7">Multi-pass membrane protein</topology>
    </subcellularLocation>
</comment>
<dbReference type="PROSITE" id="PS50928">
    <property type="entry name" value="ABC_TM1"/>
    <property type="match status" value="1"/>
</dbReference>
<keyword evidence="5 7" id="KW-1133">Transmembrane helix</keyword>
<comment type="similarity">
    <text evidence="7">Belongs to the binding-protein-dependent transport system permease family.</text>
</comment>
<keyword evidence="6 7" id="KW-0472">Membrane</keyword>
<dbReference type="RefSeq" id="WP_229859932.1">
    <property type="nucleotide sequence ID" value="NZ_BMVW01000027.1"/>
</dbReference>
<dbReference type="GO" id="GO:0055085">
    <property type="term" value="P:transmembrane transport"/>
    <property type="evidence" value="ECO:0007669"/>
    <property type="project" value="InterPro"/>
</dbReference>
<reference evidence="9" key="2">
    <citation type="submission" date="2020-09" db="EMBL/GenBank/DDBJ databases">
        <authorList>
            <person name="Sun Q."/>
            <person name="Ohkuma M."/>
        </authorList>
    </citation>
    <scope>NUCLEOTIDE SEQUENCE</scope>
    <source>
        <strain evidence="9">JCM 4815</strain>
    </source>
</reference>
<evidence type="ECO:0000256" key="7">
    <source>
        <dbReference type="RuleBase" id="RU363032"/>
    </source>
</evidence>
<evidence type="ECO:0000313" key="9">
    <source>
        <dbReference type="EMBL" id="GGZ42304.1"/>
    </source>
</evidence>
<dbReference type="InterPro" id="IPR000515">
    <property type="entry name" value="MetI-like"/>
</dbReference>
<organism evidence="9 10">
    <name type="scientific">Streptomyces poonensis</name>
    <dbReference type="NCBI Taxonomy" id="68255"/>
    <lineage>
        <taxon>Bacteria</taxon>
        <taxon>Bacillati</taxon>
        <taxon>Actinomycetota</taxon>
        <taxon>Actinomycetes</taxon>
        <taxon>Kitasatosporales</taxon>
        <taxon>Streptomycetaceae</taxon>
        <taxon>Streptomyces</taxon>
    </lineage>
</organism>
<dbReference type="Pfam" id="PF00528">
    <property type="entry name" value="BPD_transp_1"/>
    <property type="match status" value="1"/>
</dbReference>
<dbReference type="EMBL" id="BMVW01000027">
    <property type="protein sequence ID" value="GGZ42304.1"/>
    <property type="molecule type" value="Genomic_DNA"/>
</dbReference>
<dbReference type="Pfam" id="PF19300">
    <property type="entry name" value="BPD_transp_1_N"/>
    <property type="match status" value="1"/>
</dbReference>
<dbReference type="Gene3D" id="1.10.3720.10">
    <property type="entry name" value="MetI-like"/>
    <property type="match status" value="1"/>
</dbReference>
<evidence type="ECO:0000256" key="1">
    <source>
        <dbReference type="ARBA" id="ARBA00004651"/>
    </source>
</evidence>
<dbReference type="SUPFAM" id="SSF161098">
    <property type="entry name" value="MetI-like"/>
    <property type="match status" value="1"/>
</dbReference>
<evidence type="ECO:0000256" key="3">
    <source>
        <dbReference type="ARBA" id="ARBA00022475"/>
    </source>
</evidence>
<dbReference type="InterPro" id="IPR035906">
    <property type="entry name" value="MetI-like_sf"/>
</dbReference>
<protein>
    <submittedName>
        <fullName evidence="9">D,D-dipeptide transport system permease protein DdpB</fullName>
    </submittedName>
</protein>
<dbReference type="CDD" id="cd06261">
    <property type="entry name" value="TM_PBP2"/>
    <property type="match status" value="1"/>
</dbReference>
<name>A0A918UX90_9ACTN</name>
<comment type="caution">
    <text evidence="9">The sequence shown here is derived from an EMBL/GenBank/DDBJ whole genome shotgun (WGS) entry which is preliminary data.</text>
</comment>
<evidence type="ECO:0000256" key="6">
    <source>
        <dbReference type="ARBA" id="ARBA00023136"/>
    </source>
</evidence>
<dbReference type="PANTHER" id="PTHR43163">
    <property type="entry name" value="DIPEPTIDE TRANSPORT SYSTEM PERMEASE PROTEIN DPPB-RELATED"/>
    <property type="match status" value="1"/>
</dbReference>
<proteinExistence type="inferred from homology"/>
<feature type="transmembrane region" description="Helical" evidence="7">
    <location>
        <begin position="112"/>
        <end position="134"/>
    </location>
</feature>
<dbReference type="Proteomes" id="UP000622166">
    <property type="component" value="Unassembled WGS sequence"/>
</dbReference>
<keyword evidence="4 7" id="KW-0812">Transmembrane</keyword>
<keyword evidence="2 7" id="KW-0813">Transport</keyword>
<evidence type="ECO:0000256" key="4">
    <source>
        <dbReference type="ARBA" id="ARBA00022692"/>
    </source>
</evidence>
<dbReference type="GO" id="GO:0005886">
    <property type="term" value="C:plasma membrane"/>
    <property type="evidence" value="ECO:0007669"/>
    <property type="project" value="UniProtKB-SubCell"/>
</dbReference>
<evidence type="ECO:0000256" key="5">
    <source>
        <dbReference type="ARBA" id="ARBA00022989"/>
    </source>
</evidence>
<feature type="transmembrane region" description="Helical" evidence="7">
    <location>
        <begin position="316"/>
        <end position="335"/>
    </location>
</feature>
<keyword evidence="3" id="KW-1003">Cell membrane</keyword>
<dbReference type="InterPro" id="IPR045621">
    <property type="entry name" value="BPD_transp_1_N"/>
</dbReference>
<reference evidence="9" key="1">
    <citation type="journal article" date="2014" name="Int. J. Syst. Evol. Microbiol.">
        <title>Complete genome sequence of Corynebacterium casei LMG S-19264T (=DSM 44701T), isolated from a smear-ripened cheese.</title>
        <authorList>
            <consortium name="US DOE Joint Genome Institute (JGI-PGF)"/>
            <person name="Walter F."/>
            <person name="Albersmeier A."/>
            <person name="Kalinowski J."/>
            <person name="Ruckert C."/>
        </authorList>
    </citation>
    <scope>NUCLEOTIDE SEQUENCE</scope>
    <source>
        <strain evidence="9">JCM 4815</strain>
    </source>
</reference>
<accession>A0A918UX90</accession>
<feature type="transmembrane region" description="Helical" evidence="7">
    <location>
        <begin position="216"/>
        <end position="235"/>
    </location>
</feature>
<evidence type="ECO:0000259" key="8">
    <source>
        <dbReference type="PROSITE" id="PS50928"/>
    </source>
</evidence>